<evidence type="ECO:0000256" key="8">
    <source>
        <dbReference type="SAM" id="SignalP"/>
    </source>
</evidence>
<dbReference type="Gene3D" id="3.40.50.1820">
    <property type="entry name" value="alpha/beta hydrolase"/>
    <property type="match status" value="1"/>
</dbReference>
<evidence type="ECO:0000256" key="7">
    <source>
        <dbReference type="ARBA" id="ARBA00023157"/>
    </source>
</evidence>
<evidence type="ECO:0000256" key="1">
    <source>
        <dbReference type="ARBA" id="ARBA00006249"/>
    </source>
</evidence>
<dbReference type="InterPro" id="IPR029058">
    <property type="entry name" value="AB_hydrolase_fold"/>
</dbReference>
<comment type="similarity">
    <text evidence="1">Belongs to the tannase family.</text>
</comment>
<dbReference type="Proteomes" id="UP001497045">
    <property type="component" value="Unassembled WGS sequence"/>
</dbReference>
<proteinExistence type="inferred from homology"/>
<dbReference type="EMBL" id="JBBYHV010000001">
    <property type="protein sequence ID" value="MEL1249893.1"/>
    <property type="molecule type" value="Genomic_DNA"/>
</dbReference>
<evidence type="ECO:0000256" key="5">
    <source>
        <dbReference type="ARBA" id="ARBA00022801"/>
    </source>
</evidence>
<evidence type="ECO:0000256" key="4">
    <source>
        <dbReference type="ARBA" id="ARBA00022729"/>
    </source>
</evidence>
<dbReference type="Pfam" id="PF07519">
    <property type="entry name" value="Tannase"/>
    <property type="match status" value="2"/>
</dbReference>
<evidence type="ECO:0000313" key="10">
    <source>
        <dbReference type="Proteomes" id="UP001497045"/>
    </source>
</evidence>
<sequence length="504" mass="52984">MRLLATASLAALALSACTTDSTTPGGHSEGAMMSAGPDACLGVVQSDFGGSDVDGQWIPAADGLPAYCEITATMHPVDGSNIGVVYRLPENWNGDVLGIGGGAWLGNTSLQAASDGLRKGYAAMQTNGGHLSTEAWGNEWTINPVQAADFSHRAIHTMTDTGKVVAEIFYGQQHDTAVYSGCSTGGRMGLMEAQRYPTDYDAIIVGAPVYTLQVQTSSVFRNQTFAQPGGGFTPAELQMVQDASLAACDGNDGLVDGIINAPDQCTWQPRTLQCSPGESEGCLSPQQVDTLNTIYNGIRASDGSWAMHPMRRGGEASWAFFVVANGGGQNADPTRGGGLMGLQPVIFGARPVDWTNFTDANYLTVRNSDFADMYEADSPDLSAFFGHGGRLMLWHGESDAGPSPVLSEDYARAVMAQNPEASAQFSYYTVPGMGHCAGGPGADQIDYIGAMEGWMDSGSAPDRLIGGKADGSLTRPHCAWPSVARFDGEGDANDPDNWTCVPRT</sequence>
<dbReference type="PANTHER" id="PTHR33938">
    <property type="entry name" value="FERULOYL ESTERASE B-RELATED"/>
    <property type="match status" value="1"/>
</dbReference>
<accession>A0ABU9IDA9</accession>
<keyword evidence="7" id="KW-1015">Disulfide bond</keyword>
<evidence type="ECO:0000256" key="3">
    <source>
        <dbReference type="ARBA" id="ARBA00022723"/>
    </source>
</evidence>
<keyword evidence="5 9" id="KW-0378">Hydrolase</keyword>
<name>A0ABU9IDA9_9SPHN</name>
<dbReference type="InterPro" id="IPR011118">
    <property type="entry name" value="Tannase/feruloyl_esterase"/>
</dbReference>
<evidence type="ECO:0000256" key="2">
    <source>
        <dbReference type="ARBA" id="ARBA00022487"/>
    </source>
</evidence>
<dbReference type="GO" id="GO:0016787">
    <property type="term" value="F:hydrolase activity"/>
    <property type="evidence" value="ECO:0007669"/>
    <property type="project" value="UniProtKB-KW"/>
</dbReference>
<feature type="chain" id="PRO_5045138006" evidence="8">
    <location>
        <begin position="19"/>
        <end position="504"/>
    </location>
</feature>
<keyword evidence="2" id="KW-0719">Serine esterase</keyword>
<comment type="caution">
    <text evidence="9">The sequence shown here is derived from an EMBL/GenBank/DDBJ whole genome shotgun (WGS) entry which is preliminary data.</text>
</comment>
<evidence type="ECO:0000313" key="9">
    <source>
        <dbReference type="EMBL" id="MEL1249893.1"/>
    </source>
</evidence>
<feature type="signal peptide" evidence="8">
    <location>
        <begin position="1"/>
        <end position="18"/>
    </location>
</feature>
<keyword evidence="10" id="KW-1185">Reference proteome</keyword>
<keyword evidence="4 8" id="KW-0732">Signal</keyword>
<gene>
    <name evidence="9" type="ORF">AAEO60_04325</name>
</gene>
<dbReference type="PROSITE" id="PS51257">
    <property type="entry name" value="PROKAR_LIPOPROTEIN"/>
    <property type="match status" value="1"/>
</dbReference>
<protein>
    <submittedName>
        <fullName evidence="9">Tannase/feruloyl esterase family alpha/beta hydrolase</fullName>
    </submittedName>
</protein>
<keyword evidence="3" id="KW-0479">Metal-binding</keyword>
<dbReference type="PANTHER" id="PTHR33938:SF15">
    <property type="entry name" value="FERULOYL ESTERASE B-RELATED"/>
    <property type="match status" value="1"/>
</dbReference>
<evidence type="ECO:0000256" key="6">
    <source>
        <dbReference type="ARBA" id="ARBA00022837"/>
    </source>
</evidence>
<dbReference type="RefSeq" id="WP_341672414.1">
    <property type="nucleotide sequence ID" value="NZ_JBBYHV010000001.1"/>
</dbReference>
<dbReference type="SUPFAM" id="SSF53474">
    <property type="entry name" value="alpha/beta-Hydrolases"/>
    <property type="match status" value="1"/>
</dbReference>
<organism evidence="9 10">
    <name type="scientific">Aurantiacibacter gilvus</name>
    <dbReference type="NCBI Taxonomy" id="3139141"/>
    <lineage>
        <taxon>Bacteria</taxon>
        <taxon>Pseudomonadati</taxon>
        <taxon>Pseudomonadota</taxon>
        <taxon>Alphaproteobacteria</taxon>
        <taxon>Sphingomonadales</taxon>
        <taxon>Erythrobacteraceae</taxon>
        <taxon>Aurantiacibacter</taxon>
    </lineage>
</organism>
<keyword evidence="6" id="KW-0106">Calcium</keyword>
<reference evidence="9 10" key="1">
    <citation type="submission" date="2024-04" db="EMBL/GenBank/DDBJ databases">
        <title>Aurantiacibacter sp. DGU6 16S ribosomal RNA gene Genome sequencing and assembly.</title>
        <authorList>
            <person name="Park S."/>
        </authorList>
    </citation>
    <scope>NUCLEOTIDE SEQUENCE [LARGE SCALE GENOMIC DNA]</scope>
    <source>
        <strain evidence="9 10">DGU6</strain>
    </source>
</reference>